<protein>
    <submittedName>
        <fullName evidence="2">Uncharacterized protein</fullName>
    </submittedName>
</protein>
<dbReference type="AlphaFoldDB" id="A0A6M3MFB5"/>
<sequence>MMSDRKKLKAELEAKEKICPIILAANIIAFNELGMHDIKESSKCLKDDCAMWNVYLKGCAVGAR</sequence>
<accession>A0A6M3MFB5</accession>
<dbReference type="EMBL" id="MT143658">
    <property type="protein sequence ID" value="QJA99612.1"/>
    <property type="molecule type" value="Genomic_DNA"/>
</dbReference>
<organism evidence="2">
    <name type="scientific">viral metagenome</name>
    <dbReference type="NCBI Taxonomy" id="1070528"/>
    <lineage>
        <taxon>unclassified sequences</taxon>
        <taxon>metagenomes</taxon>
        <taxon>organismal metagenomes</taxon>
    </lineage>
</organism>
<gene>
    <name evidence="1" type="ORF">MM171A00961_0022</name>
    <name evidence="2" type="ORF">MM171B00429_0023</name>
</gene>
<reference evidence="2" key="1">
    <citation type="submission" date="2020-03" db="EMBL/GenBank/DDBJ databases">
        <title>The deep terrestrial virosphere.</title>
        <authorList>
            <person name="Holmfeldt K."/>
            <person name="Nilsson E."/>
            <person name="Simone D."/>
            <person name="Lopez-Fernandez M."/>
            <person name="Wu X."/>
            <person name="de Brujin I."/>
            <person name="Lundin D."/>
            <person name="Andersson A."/>
            <person name="Bertilsson S."/>
            <person name="Dopson M."/>
        </authorList>
    </citation>
    <scope>NUCLEOTIDE SEQUENCE</scope>
    <source>
        <strain evidence="1">MM171A00961</strain>
        <strain evidence="2">MM171B00429</strain>
    </source>
</reference>
<evidence type="ECO:0000313" key="2">
    <source>
        <dbReference type="EMBL" id="QJB04205.1"/>
    </source>
</evidence>
<proteinExistence type="predicted"/>
<evidence type="ECO:0000313" key="1">
    <source>
        <dbReference type="EMBL" id="QJA99612.1"/>
    </source>
</evidence>
<name>A0A6M3MFB5_9ZZZZ</name>
<dbReference type="EMBL" id="MT143875">
    <property type="protein sequence ID" value="QJB04205.1"/>
    <property type="molecule type" value="Genomic_DNA"/>
</dbReference>